<dbReference type="Proteomes" id="UP000540423">
    <property type="component" value="Unassembled WGS sequence"/>
</dbReference>
<proteinExistence type="predicted"/>
<evidence type="ECO:0000313" key="1">
    <source>
        <dbReference type="EMBL" id="MBB6440252.1"/>
    </source>
</evidence>
<sequence length="67" mass="7762">MKLLVDPVLAETVPDGTFGGARPHRGPRGEIRRWTCDEQTRHREELLADLRQPRTHIGRHAARQENR</sequence>
<reference evidence="1 2" key="1">
    <citation type="submission" date="2020-08" db="EMBL/GenBank/DDBJ databases">
        <title>Genomic Encyclopedia of Type Strains, Phase IV (KMG-IV): sequencing the most valuable type-strain genomes for metagenomic binning, comparative biology and taxonomic classification.</title>
        <authorList>
            <person name="Goeker M."/>
        </authorList>
    </citation>
    <scope>NUCLEOTIDE SEQUENCE [LARGE SCALE GENOMIC DNA]</scope>
    <source>
        <strain evidence="1 2">DSM 40141</strain>
    </source>
</reference>
<organism evidence="1 2">
    <name type="scientific">Streptomyces candidus</name>
    <dbReference type="NCBI Taxonomy" id="67283"/>
    <lineage>
        <taxon>Bacteria</taxon>
        <taxon>Bacillati</taxon>
        <taxon>Actinomycetota</taxon>
        <taxon>Actinomycetes</taxon>
        <taxon>Kitasatosporales</taxon>
        <taxon>Streptomycetaceae</taxon>
        <taxon>Streptomyces</taxon>
    </lineage>
</organism>
<accession>A0A7X0HM57</accession>
<keyword evidence="2" id="KW-1185">Reference proteome</keyword>
<dbReference type="EMBL" id="JACHEM010000056">
    <property type="protein sequence ID" value="MBB6440252.1"/>
    <property type="molecule type" value="Genomic_DNA"/>
</dbReference>
<dbReference type="AlphaFoldDB" id="A0A7X0HM57"/>
<name>A0A7X0HM57_9ACTN</name>
<protein>
    <submittedName>
        <fullName evidence="1">Uncharacterized protein</fullName>
    </submittedName>
</protein>
<gene>
    <name evidence="1" type="ORF">HNQ79_006767</name>
</gene>
<dbReference type="RefSeq" id="WP_185036683.1">
    <property type="nucleotide sequence ID" value="NZ_BNBN01000049.1"/>
</dbReference>
<comment type="caution">
    <text evidence="1">The sequence shown here is derived from an EMBL/GenBank/DDBJ whole genome shotgun (WGS) entry which is preliminary data.</text>
</comment>
<evidence type="ECO:0000313" key="2">
    <source>
        <dbReference type="Proteomes" id="UP000540423"/>
    </source>
</evidence>